<dbReference type="Proteomes" id="UP000828390">
    <property type="component" value="Unassembled WGS sequence"/>
</dbReference>
<protein>
    <submittedName>
        <fullName evidence="1">Uncharacterized protein</fullName>
    </submittedName>
</protein>
<dbReference type="EMBL" id="JAIWYP010000016">
    <property type="protein sequence ID" value="KAH3694058.1"/>
    <property type="molecule type" value="Genomic_DNA"/>
</dbReference>
<comment type="caution">
    <text evidence="1">The sequence shown here is derived from an EMBL/GenBank/DDBJ whole genome shotgun (WGS) entry which is preliminary data.</text>
</comment>
<evidence type="ECO:0000313" key="1">
    <source>
        <dbReference type="EMBL" id="KAH3694058.1"/>
    </source>
</evidence>
<reference evidence="1" key="2">
    <citation type="submission" date="2020-11" db="EMBL/GenBank/DDBJ databases">
        <authorList>
            <person name="McCartney M.A."/>
            <person name="Auch B."/>
            <person name="Kono T."/>
            <person name="Mallez S."/>
            <person name="Becker A."/>
            <person name="Gohl D.M."/>
            <person name="Silverstein K.A.T."/>
            <person name="Koren S."/>
            <person name="Bechman K.B."/>
            <person name="Herman A."/>
            <person name="Abrahante J.E."/>
            <person name="Garbe J."/>
        </authorList>
    </citation>
    <scope>NUCLEOTIDE SEQUENCE</scope>
    <source>
        <strain evidence="1">Duluth1</strain>
        <tissue evidence="1">Whole animal</tissue>
    </source>
</reference>
<name>A0A9D4BHU4_DREPO</name>
<evidence type="ECO:0000313" key="2">
    <source>
        <dbReference type="Proteomes" id="UP000828390"/>
    </source>
</evidence>
<dbReference type="AlphaFoldDB" id="A0A9D4BHU4"/>
<keyword evidence="2" id="KW-1185">Reference proteome</keyword>
<reference evidence="1" key="1">
    <citation type="journal article" date="2019" name="bioRxiv">
        <title>The Genome of the Zebra Mussel, Dreissena polymorpha: A Resource for Invasive Species Research.</title>
        <authorList>
            <person name="McCartney M.A."/>
            <person name="Auch B."/>
            <person name="Kono T."/>
            <person name="Mallez S."/>
            <person name="Zhang Y."/>
            <person name="Obille A."/>
            <person name="Becker A."/>
            <person name="Abrahante J.E."/>
            <person name="Garbe J."/>
            <person name="Badalamenti J.P."/>
            <person name="Herman A."/>
            <person name="Mangelson H."/>
            <person name="Liachko I."/>
            <person name="Sullivan S."/>
            <person name="Sone E.D."/>
            <person name="Koren S."/>
            <person name="Silverstein K.A.T."/>
            <person name="Beckman K.B."/>
            <person name="Gohl D.M."/>
        </authorList>
    </citation>
    <scope>NUCLEOTIDE SEQUENCE</scope>
    <source>
        <strain evidence="1">Duluth1</strain>
        <tissue evidence="1">Whole animal</tissue>
    </source>
</reference>
<proteinExistence type="predicted"/>
<organism evidence="1 2">
    <name type="scientific">Dreissena polymorpha</name>
    <name type="common">Zebra mussel</name>
    <name type="synonym">Mytilus polymorpha</name>
    <dbReference type="NCBI Taxonomy" id="45954"/>
    <lineage>
        <taxon>Eukaryota</taxon>
        <taxon>Metazoa</taxon>
        <taxon>Spiralia</taxon>
        <taxon>Lophotrochozoa</taxon>
        <taxon>Mollusca</taxon>
        <taxon>Bivalvia</taxon>
        <taxon>Autobranchia</taxon>
        <taxon>Heteroconchia</taxon>
        <taxon>Euheterodonta</taxon>
        <taxon>Imparidentia</taxon>
        <taxon>Neoheterodontei</taxon>
        <taxon>Myida</taxon>
        <taxon>Dreissenoidea</taxon>
        <taxon>Dreissenidae</taxon>
        <taxon>Dreissena</taxon>
    </lineage>
</organism>
<gene>
    <name evidence="1" type="ORF">DPMN_081497</name>
</gene>
<sequence length="76" mass="8794">MAERLDDQDFGLDIFQAPVEPRSAGGKEERIVKDLSKLSQKEKLNVEWLAQLQQAFELIRDDIFGLNWICANKRFA</sequence>
<accession>A0A9D4BHU4</accession>